<evidence type="ECO:0000313" key="4">
    <source>
        <dbReference type="Proteomes" id="UP000799771"/>
    </source>
</evidence>
<dbReference type="Proteomes" id="UP000799771">
    <property type="component" value="Unassembled WGS sequence"/>
</dbReference>
<feature type="transmembrane region" description="Helical" evidence="1">
    <location>
        <begin position="144"/>
        <end position="165"/>
    </location>
</feature>
<dbReference type="Pfam" id="PF24800">
    <property type="entry name" value="DUF7702"/>
    <property type="match status" value="1"/>
</dbReference>
<evidence type="ECO:0000259" key="2">
    <source>
        <dbReference type="Pfam" id="PF24800"/>
    </source>
</evidence>
<organism evidence="3 4">
    <name type="scientific">Dothidotthia symphoricarpi CBS 119687</name>
    <dbReference type="NCBI Taxonomy" id="1392245"/>
    <lineage>
        <taxon>Eukaryota</taxon>
        <taxon>Fungi</taxon>
        <taxon>Dikarya</taxon>
        <taxon>Ascomycota</taxon>
        <taxon>Pezizomycotina</taxon>
        <taxon>Dothideomycetes</taxon>
        <taxon>Pleosporomycetidae</taxon>
        <taxon>Pleosporales</taxon>
        <taxon>Dothidotthiaceae</taxon>
        <taxon>Dothidotthia</taxon>
    </lineage>
</organism>
<keyword evidence="1" id="KW-0472">Membrane</keyword>
<reference evidence="3" key="1">
    <citation type="journal article" date="2020" name="Stud. Mycol.">
        <title>101 Dothideomycetes genomes: a test case for predicting lifestyles and emergence of pathogens.</title>
        <authorList>
            <person name="Haridas S."/>
            <person name="Albert R."/>
            <person name="Binder M."/>
            <person name="Bloem J."/>
            <person name="Labutti K."/>
            <person name="Salamov A."/>
            <person name="Andreopoulos B."/>
            <person name="Baker S."/>
            <person name="Barry K."/>
            <person name="Bills G."/>
            <person name="Bluhm B."/>
            <person name="Cannon C."/>
            <person name="Castanera R."/>
            <person name="Culley D."/>
            <person name="Daum C."/>
            <person name="Ezra D."/>
            <person name="Gonzalez J."/>
            <person name="Henrissat B."/>
            <person name="Kuo A."/>
            <person name="Liang C."/>
            <person name="Lipzen A."/>
            <person name="Lutzoni F."/>
            <person name="Magnuson J."/>
            <person name="Mondo S."/>
            <person name="Nolan M."/>
            <person name="Ohm R."/>
            <person name="Pangilinan J."/>
            <person name="Park H.-J."/>
            <person name="Ramirez L."/>
            <person name="Alfaro M."/>
            <person name="Sun H."/>
            <person name="Tritt A."/>
            <person name="Yoshinaga Y."/>
            <person name="Zwiers L.-H."/>
            <person name="Turgeon B."/>
            <person name="Goodwin S."/>
            <person name="Spatafora J."/>
            <person name="Crous P."/>
            <person name="Grigoriev I."/>
        </authorList>
    </citation>
    <scope>NUCLEOTIDE SEQUENCE</scope>
    <source>
        <strain evidence="3">CBS 119687</strain>
    </source>
</reference>
<feature type="transmembrane region" description="Helical" evidence="1">
    <location>
        <begin position="213"/>
        <end position="238"/>
    </location>
</feature>
<dbReference type="InterPro" id="IPR056119">
    <property type="entry name" value="DUF7702"/>
</dbReference>
<feature type="domain" description="DUF7702" evidence="2">
    <location>
        <begin position="2"/>
        <end position="238"/>
    </location>
</feature>
<dbReference type="PANTHER" id="PTHR42109">
    <property type="entry name" value="UNPLACED GENOMIC SCAFFOLD UM_SCAF_CONTIG_1.265, WHOLE GENOME SHOTGUN SEQUENCE"/>
    <property type="match status" value="1"/>
</dbReference>
<keyword evidence="1" id="KW-0812">Transmembrane</keyword>
<evidence type="ECO:0000313" key="3">
    <source>
        <dbReference type="EMBL" id="KAF2130181.1"/>
    </source>
</evidence>
<dbReference type="AlphaFoldDB" id="A0A6A6AID2"/>
<keyword evidence="1" id="KW-1133">Transmembrane helix</keyword>
<feature type="transmembrane region" description="Helical" evidence="1">
    <location>
        <begin position="6"/>
        <end position="26"/>
    </location>
</feature>
<gene>
    <name evidence="3" type="ORF">P153DRAFT_365827</name>
</gene>
<feature type="transmembrane region" description="Helical" evidence="1">
    <location>
        <begin position="177"/>
        <end position="201"/>
    </location>
</feature>
<feature type="transmembrane region" description="Helical" evidence="1">
    <location>
        <begin position="70"/>
        <end position="89"/>
    </location>
</feature>
<sequence length="240" mass="26129">MLHARDIISIIEMIFYIPTLITCGVVCFRHGFRNGSGWIYTLVLCLVRIAGAICQFVSHSNHSTGLIKATLVLNSIGLGPLMFSTLAFLSRFVQFVNTKSKPVVTKKHLIIIRLVISAGIGLSISGAMDALSSGATQVPTNSRVGIILIIVAYVSLVVLFLVYARRVSLLPRKERRVPLAIFASLPLILVRLVYSACVVFLHNSAFNILTGSVAVLVVMSVIEEFAVVGIYVLLGFLVDR</sequence>
<dbReference type="GeneID" id="54408335"/>
<dbReference type="PANTHER" id="PTHR42109:SF2">
    <property type="entry name" value="INTEGRAL MEMBRANE PROTEIN"/>
    <property type="match status" value="1"/>
</dbReference>
<dbReference type="RefSeq" id="XP_033524568.1">
    <property type="nucleotide sequence ID" value="XM_033667903.1"/>
</dbReference>
<evidence type="ECO:0000256" key="1">
    <source>
        <dbReference type="SAM" id="Phobius"/>
    </source>
</evidence>
<protein>
    <recommendedName>
        <fullName evidence="2">DUF7702 domain-containing protein</fullName>
    </recommendedName>
</protein>
<proteinExistence type="predicted"/>
<dbReference type="OrthoDB" id="2560628at2759"/>
<name>A0A6A6AID2_9PLEO</name>
<accession>A0A6A6AID2</accession>
<dbReference type="EMBL" id="ML977504">
    <property type="protein sequence ID" value="KAF2130181.1"/>
    <property type="molecule type" value="Genomic_DNA"/>
</dbReference>
<feature type="transmembrane region" description="Helical" evidence="1">
    <location>
        <begin position="38"/>
        <end position="58"/>
    </location>
</feature>
<feature type="transmembrane region" description="Helical" evidence="1">
    <location>
        <begin position="110"/>
        <end position="132"/>
    </location>
</feature>
<keyword evidence="4" id="KW-1185">Reference proteome</keyword>